<keyword evidence="1" id="KW-0812">Transmembrane</keyword>
<dbReference type="OrthoDB" id="2357232at2"/>
<keyword evidence="1" id="KW-0472">Membrane</keyword>
<protein>
    <recommendedName>
        <fullName evidence="2">DUF4064 domain-containing protein</fullName>
    </recommendedName>
</protein>
<dbReference type="AlphaFoldDB" id="A0A1M7QK47"/>
<organism evidence="3 4">
    <name type="scientific">Gracilibacillus kekensis</name>
    <dbReference type="NCBI Taxonomy" id="1027249"/>
    <lineage>
        <taxon>Bacteria</taxon>
        <taxon>Bacillati</taxon>
        <taxon>Bacillota</taxon>
        <taxon>Bacilli</taxon>
        <taxon>Bacillales</taxon>
        <taxon>Bacillaceae</taxon>
        <taxon>Gracilibacillus</taxon>
    </lineage>
</organism>
<dbReference type="STRING" id="1027249.SAMN05216179_3286"/>
<name>A0A1M7QK47_9BACI</name>
<evidence type="ECO:0000256" key="1">
    <source>
        <dbReference type="SAM" id="Phobius"/>
    </source>
</evidence>
<reference evidence="3 4" key="1">
    <citation type="submission" date="2016-11" db="EMBL/GenBank/DDBJ databases">
        <authorList>
            <person name="Jaros S."/>
            <person name="Januszkiewicz K."/>
            <person name="Wedrychowicz H."/>
        </authorList>
    </citation>
    <scope>NUCLEOTIDE SEQUENCE [LARGE SCALE GENOMIC DNA]</scope>
    <source>
        <strain evidence="3 4">CGMCC 1.10681</strain>
    </source>
</reference>
<dbReference type="EMBL" id="FRCZ01000007">
    <property type="protein sequence ID" value="SHN31539.1"/>
    <property type="molecule type" value="Genomic_DNA"/>
</dbReference>
<feature type="transmembrane region" description="Helical" evidence="1">
    <location>
        <begin position="95"/>
        <end position="125"/>
    </location>
</feature>
<keyword evidence="1" id="KW-1133">Transmembrane helix</keyword>
<feature type="transmembrane region" description="Helical" evidence="1">
    <location>
        <begin position="7"/>
        <end position="27"/>
    </location>
</feature>
<dbReference type="Pfam" id="PF13273">
    <property type="entry name" value="DUF4064"/>
    <property type="match status" value="1"/>
</dbReference>
<keyword evidence="4" id="KW-1185">Reference proteome</keyword>
<gene>
    <name evidence="3" type="ORF">SAMN05216179_3286</name>
</gene>
<proteinExistence type="predicted"/>
<sequence length="143" mass="15152">MKRTVEIVLSIIGAFVYLIGAVFGGLFRMLDGDSEMMQDILQQDPALTDSDVADAQMVLSGVGSIGTMLLVASIVAIIAGIIAVIFFVGNKKPKVAGIVLLVIGVLTTIITFGAGIFAGIFYIIAGIMGLVRKPKQEINMEQY</sequence>
<accession>A0A1M7QK47</accession>
<evidence type="ECO:0000313" key="4">
    <source>
        <dbReference type="Proteomes" id="UP000184184"/>
    </source>
</evidence>
<feature type="domain" description="DUF4064" evidence="2">
    <location>
        <begin position="2"/>
        <end position="109"/>
    </location>
</feature>
<evidence type="ECO:0000313" key="3">
    <source>
        <dbReference type="EMBL" id="SHN31539.1"/>
    </source>
</evidence>
<dbReference type="InterPro" id="IPR025273">
    <property type="entry name" value="DUF4064"/>
</dbReference>
<dbReference type="Proteomes" id="UP000184184">
    <property type="component" value="Unassembled WGS sequence"/>
</dbReference>
<feature type="transmembrane region" description="Helical" evidence="1">
    <location>
        <begin position="65"/>
        <end position="88"/>
    </location>
</feature>
<dbReference type="RefSeq" id="WP_073202916.1">
    <property type="nucleotide sequence ID" value="NZ_FRCZ01000007.1"/>
</dbReference>
<evidence type="ECO:0000259" key="2">
    <source>
        <dbReference type="Pfam" id="PF13273"/>
    </source>
</evidence>